<dbReference type="GO" id="GO:0005525">
    <property type="term" value="F:GTP binding"/>
    <property type="evidence" value="ECO:0007669"/>
    <property type="project" value="InterPro"/>
</dbReference>
<dbReference type="Ensembl" id="ENSANAT00000049425.1">
    <property type="protein sequence ID" value="ENSANAP00000031381.1"/>
    <property type="gene ID" value="ENSANAG00000033262.1"/>
</dbReference>
<dbReference type="InterPro" id="IPR001806">
    <property type="entry name" value="Small_GTPase"/>
</dbReference>
<evidence type="ECO:0000313" key="4">
    <source>
        <dbReference type="Ensembl" id="ENSANAP00000031381.1"/>
    </source>
</evidence>
<gene>
    <name evidence="4" type="primary">AGAP1</name>
</gene>
<accession>A0A2K5EDV9</accession>
<keyword evidence="2" id="KW-0863">Zinc-finger</keyword>
<dbReference type="Proteomes" id="UP000233020">
    <property type="component" value="Unplaced"/>
</dbReference>
<dbReference type="InterPro" id="IPR051282">
    <property type="entry name" value="Arf-GAP_GTPase_ANK_PH"/>
</dbReference>
<dbReference type="FunFam" id="3.40.50.300:FF:000178">
    <property type="entry name" value="Arf-GAP with GTPase, ANK repeat and PH domain-containing protein 1"/>
    <property type="match status" value="1"/>
</dbReference>
<keyword evidence="5" id="KW-1185">Reference proteome</keyword>
<feature type="region of interest" description="Disordered" evidence="3">
    <location>
        <begin position="338"/>
        <end position="373"/>
    </location>
</feature>
<dbReference type="PANTHER" id="PTHR45819:SF1">
    <property type="entry name" value="ARF-GAP WITH GTPASE, ANK REPEAT AND PH DOMAIN-CONTAINING PROTEIN 1"/>
    <property type="match status" value="1"/>
</dbReference>
<feature type="region of interest" description="Disordered" evidence="3">
    <location>
        <begin position="238"/>
        <end position="309"/>
    </location>
</feature>
<evidence type="ECO:0000256" key="2">
    <source>
        <dbReference type="ARBA" id="ARBA00022771"/>
    </source>
</evidence>
<dbReference type="SMART" id="SM00174">
    <property type="entry name" value="RHO"/>
    <property type="match status" value="1"/>
</dbReference>
<dbReference type="GO" id="GO:0008270">
    <property type="term" value="F:zinc ion binding"/>
    <property type="evidence" value="ECO:0007669"/>
    <property type="project" value="UniProtKB-KW"/>
</dbReference>
<feature type="compositionally biased region" description="Low complexity" evidence="3">
    <location>
        <begin position="246"/>
        <end position="260"/>
    </location>
</feature>
<dbReference type="PROSITE" id="PS51419">
    <property type="entry name" value="RAB"/>
    <property type="match status" value="1"/>
</dbReference>
<sequence length="373" mass="40713">MARWRDFDLALTRVVVSDCVPSCFSDAFVNSQEWTLSRSVPELKVGIVGNLASGKSALVHRYLTGTYVQEESPEGGRFKKEIVVDGQSYLLLIRDEGGPPEAQFAMWVDAVIFVFSLEDEISFQTVYHYYSRMANYRNTSEIPLVLVGTQDAISSTNPRVIDDARARKLSNDLKRCTYYETCATYGLNVERVFQDVAQKIVATRKKQQLSIGPCKSLPNSPSHSSVCSAQVSAVHISQTSNGGGSLSDYSSSVPSTPSTSQKELRIDVPPTANTPTPVRKQSKRRSNLFTSRKGSDPDKEKKGLESRADSIGSGRAIPIKQGLPFFVLALTASTYLGPAGARARQSSPWPGPRGGQPSLHCTEGPQSAQLSRP</sequence>
<feature type="compositionally biased region" description="Basic and acidic residues" evidence="3">
    <location>
        <begin position="293"/>
        <end position="308"/>
    </location>
</feature>
<reference evidence="4" key="2">
    <citation type="submission" date="2025-09" db="UniProtKB">
        <authorList>
            <consortium name="Ensembl"/>
        </authorList>
    </citation>
    <scope>IDENTIFICATION</scope>
</reference>
<organism evidence="4 5">
    <name type="scientific">Aotus nancymaae</name>
    <name type="common">Ma's night monkey</name>
    <dbReference type="NCBI Taxonomy" id="37293"/>
    <lineage>
        <taxon>Eukaryota</taxon>
        <taxon>Metazoa</taxon>
        <taxon>Chordata</taxon>
        <taxon>Craniata</taxon>
        <taxon>Vertebrata</taxon>
        <taxon>Euteleostomi</taxon>
        <taxon>Mammalia</taxon>
        <taxon>Eutheria</taxon>
        <taxon>Euarchontoglires</taxon>
        <taxon>Primates</taxon>
        <taxon>Haplorrhini</taxon>
        <taxon>Platyrrhini</taxon>
        <taxon>Aotidae</taxon>
        <taxon>Aotus</taxon>
    </lineage>
</organism>
<evidence type="ECO:0000256" key="1">
    <source>
        <dbReference type="ARBA" id="ARBA00022741"/>
    </source>
</evidence>
<evidence type="ECO:0000256" key="3">
    <source>
        <dbReference type="SAM" id="MobiDB-lite"/>
    </source>
</evidence>
<dbReference type="AlphaFoldDB" id="A0A2K5EDV9"/>
<dbReference type="PROSITE" id="PS51421">
    <property type="entry name" value="RAS"/>
    <property type="match status" value="1"/>
</dbReference>
<dbReference type="SMART" id="SM00173">
    <property type="entry name" value="RAS"/>
    <property type="match status" value="1"/>
</dbReference>
<feature type="compositionally biased region" description="Polar residues" evidence="3">
    <location>
        <begin position="364"/>
        <end position="373"/>
    </location>
</feature>
<dbReference type="PANTHER" id="PTHR45819">
    <property type="entry name" value="CENTAURIN-GAMMA-1A"/>
    <property type="match status" value="1"/>
</dbReference>
<keyword evidence="2" id="KW-0479">Metal-binding</keyword>
<keyword evidence="1" id="KW-0547">Nucleotide-binding</keyword>
<protein>
    <submittedName>
        <fullName evidence="4">ArfGAP with GTPase domain, ankyrin repeat and PH domain 1</fullName>
    </submittedName>
</protein>
<proteinExistence type="predicted"/>
<evidence type="ECO:0000313" key="5">
    <source>
        <dbReference type="Proteomes" id="UP000233020"/>
    </source>
</evidence>
<name>A0A2K5EDV9_AOTNA</name>
<dbReference type="SUPFAM" id="SSF52540">
    <property type="entry name" value="P-loop containing nucleoside triphosphate hydrolases"/>
    <property type="match status" value="1"/>
</dbReference>
<dbReference type="Pfam" id="PF00071">
    <property type="entry name" value="Ras"/>
    <property type="match status" value="1"/>
</dbReference>
<dbReference type="CDD" id="cd04103">
    <property type="entry name" value="Centaurin_gamma"/>
    <property type="match status" value="1"/>
</dbReference>
<dbReference type="GO" id="GO:0005096">
    <property type="term" value="F:GTPase activator activity"/>
    <property type="evidence" value="ECO:0007669"/>
    <property type="project" value="TreeGrafter"/>
</dbReference>
<keyword evidence="2" id="KW-0862">Zinc</keyword>
<dbReference type="GeneTree" id="ENSGT00940000154793"/>
<dbReference type="InterPro" id="IPR027417">
    <property type="entry name" value="P-loop_NTPase"/>
</dbReference>
<dbReference type="SMART" id="SM00175">
    <property type="entry name" value="RAB"/>
    <property type="match status" value="1"/>
</dbReference>
<dbReference type="Gene3D" id="3.40.50.300">
    <property type="entry name" value="P-loop containing nucleotide triphosphate hydrolases"/>
    <property type="match status" value="1"/>
</dbReference>
<reference evidence="4" key="1">
    <citation type="submission" date="2025-08" db="UniProtKB">
        <authorList>
            <consortium name="Ensembl"/>
        </authorList>
    </citation>
    <scope>IDENTIFICATION</scope>
</reference>
<dbReference type="PRINTS" id="PR00449">
    <property type="entry name" value="RASTRNSFRMNG"/>
</dbReference>
<dbReference type="GO" id="GO:0003924">
    <property type="term" value="F:GTPase activity"/>
    <property type="evidence" value="ECO:0007669"/>
    <property type="project" value="InterPro"/>
</dbReference>